<evidence type="ECO:0000256" key="1">
    <source>
        <dbReference type="ARBA" id="ARBA00004162"/>
    </source>
</evidence>
<protein>
    <recommendedName>
        <fullName evidence="11">Glycosyl-4,4'-diaponeurosporenoate acyltransferase</fullName>
    </recommendedName>
</protein>
<feature type="transmembrane region" description="Helical" evidence="13">
    <location>
        <begin position="6"/>
        <end position="30"/>
    </location>
</feature>
<keyword evidence="6 13" id="KW-1133">Transmembrane helix</keyword>
<evidence type="ECO:0000256" key="5">
    <source>
        <dbReference type="ARBA" id="ARBA00022729"/>
    </source>
</evidence>
<reference evidence="14 15" key="1">
    <citation type="submission" date="2024-02" db="EMBL/GenBank/DDBJ databases">
        <title>Rubritalea halochordaticola NBRC 107102.</title>
        <authorList>
            <person name="Ichikawa N."/>
            <person name="Katano-Makiyama Y."/>
            <person name="Hidaka K."/>
        </authorList>
    </citation>
    <scope>NUCLEOTIDE SEQUENCE [LARGE SCALE GENOMIC DNA]</scope>
    <source>
        <strain evidence="14 15">NBRC 107102</strain>
    </source>
</reference>
<dbReference type="RefSeq" id="WP_346189634.1">
    <property type="nucleotide sequence ID" value="NZ_BAABRL010000011.1"/>
</dbReference>
<comment type="caution">
    <text evidence="14">The sequence shown here is derived from an EMBL/GenBank/DDBJ whole genome shotgun (WGS) entry which is preliminary data.</text>
</comment>
<keyword evidence="7 13" id="KW-0472">Membrane</keyword>
<feature type="transmembrane region" description="Helical" evidence="13">
    <location>
        <begin position="125"/>
        <end position="143"/>
    </location>
</feature>
<proteinExistence type="inferred from homology"/>
<comment type="subcellular location">
    <subcellularLocation>
        <location evidence="1">Cell membrane</location>
        <topology evidence="1">Single-pass membrane protein</topology>
    </subcellularLocation>
</comment>
<organism evidence="14 15">
    <name type="scientific">Rubritalea halochordaticola</name>
    <dbReference type="NCBI Taxonomy" id="714537"/>
    <lineage>
        <taxon>Bacteria</taxon>
        <taxon>Pseudomonadati</taxon>
        <taxon>Verrucomicrobiota</taxon>
        <taxon>Verrucomicrobiia</taxon>
        <taxon>Verrucomicrobiales</taxon>
        <taxon>Rubritaleaceae</taxon>
        <taxon>Rubritalea</taxon>
    </lineage>
</organism>
<sequence>MWIELPSLWIALINIIGIPIAHLGLAWGATRMPSSFFSPRTITPFPDWEISLHHHLFLTRRWKHLLPDAAPWMGGVPKAHLASAEPDYLKQFITETRRGEFSHWAQLIVILGFIAWNPWPANLIIAIYAFASNLPCILNLRYTRARLIRVLLKREPTLKTAHE</sequence>
<dbReference type="EMBL" id="BAABRL010000011">
    <property type="protein sequence ID" value="GAA5497062.1"/>
    <property type="molecule type" value="Genomic_DNA"/>
</dbReference>
<keyword evidence="2" id="KW-1003">Cell membrane</keyword>
<comment type="pathway">
    <text evidence="9">Carotenoid biosynthesis; staphyloxanthin biosynthesis; staphyloxanthin from farnesyl diphosphate: step 5/5.</text>
</comment>
<evidence type="ECO:0000256" key="8">
    <source>
        <dbReference type="ARBA" id="ARBA00023315"/>
    </source>
</evidence>
<evidence type="ECO:0000256" key="10">
    <source>
        <dbReference type="ARBA" id="ARBA00023603"/>
    </source>
</evidence>
<keyword evidence="8" id="KW-0012">Acyltransferase</keyword>
<evidence type="ECO:0000256" key="9">
    <source>
        <dbReference type="ARBA" id="ARBA00023588"/>
    </source>
</evidence>
<name>A0ABP9V8X6_9BACT</name>
<gene>
    <name evidence="14" type="ORF">Rhal01_03250</name>
</gene>
<evidence type="ECO:0000256" key="7">
    <source>
        <dbReference type="ARBA" id="ARBA00023136"/>
    </source>
</evidence>
<evidence type="ECO:0000256" key="11">
    <source>
        <dbReference type="ARBA" id="ARBA00023667"/>
    </source>
</evidence>
<dbReference type="Pfam" id="PF18927">
    <property type="entry name" value="CrtO"/>
    <property type="match status" value="1"/>
</dbReference>
<evidence type="ECO:0000313" key="15">
    <source>
        <dbReference type="Proteomes" id="UP001424741"/>
    </source>
</evidence>
<keyword evidence="3" id="KW-0808">Transferase</keyword>
<evidence type="ECO:0000256" key="4">
    <source>
        <dbReference type="ARBA" id="ARBA00022692"/>
    </source>
</evidence>
<evidence type="ECO:0000256" key="6">
    <source>
        <dbReference type="ARBA" id="ARBA00022989"/>
    </source>
</evidence>
<comment type="function">
    <text evidence="12">Catalyzes the acylation of glycosyl-4,4'-diaponeurosporenoate, i.e. the esterification of glucose at the C6'' position with the carboxyl group of the C(15) fatty acid 12-methyltetradecanoic acid, to yield staphyloxanthin. This is the last step in the biosynthesis of this orange pigment, present in most staphylococci strains.</text>
</comment>
<keyword evidence="15" id="KW-1185">Reference proteome</keyword>
<accession>A0ABP9V8X6</accession>
<evidence type="ECO:0000256" key="3">
    <source>
        <dbReference type="ARBA" id="ARBA00022679"/>
    </source>
</evidence>
<keyword evidence="5" id="KW-0732">Signal</keyword>
<comment type="similarity">
    <text evidence="10">Belongs to the acyltransferase CrtO family.</text>
</comment>
<dbReference type="InterPro" id="IPR044021">
    <property type="entry name" value="CrtO"/>
</dbReference>
<keyword evidence="4 13" id="KW-0812">Transmembrane</keyword>
<evidence type="ECO:0000256" key="13">
    <source>
        <dbReference type="SAM" id="Phobius"/>
    </source>
</evidence>
<evidence type="ECO:0000256" key="2">
    <source>
        <dbReference type="ARBA" id="ARBA00022475"/>
    </source>
</evidence>
<evidence type="ECO:0000313" key="14">
    <source>
        <dbReference type="EMBL" id="GAA5497062.1"/>
    </source>
</evidence>
<dbReference type="Proteomes" id="UP001424741">
    <property type="component" value="Unassembled WGS sequence"/>
</dbReference>
<evidence type="ECO:0000256" key="12">
    <source>
        <dbReference type="ARBA" id="ARBA00025324"/>
    </source>
</evidence>